<dbReference type="EMBL" id="BRXZ01004757">
    <property type="protein sequence ID" value="GMH54792.1"/>
    <property type="molecule type" value="Genomic_DNA"/>
</dbReference>
<sequence length="36" mass="3717">MVKIWTIAKGTIGCRAAGGYVFATGVGSTENSVRSK</sequence>
<proteinExistence type="predicted"/>
<dbReference type="AlphaFoldDB" id="A0A9W6ZI22"/>
<protein>
    <submittedName>
        <fullName evidence="1">Uncharacterized protein</fullName>
    </submittedName>
</protein>
<dbReference type="Proteomes" id="UP001165082">
    <property type="component" value="Unassembled WGS sequence"/>
</dbReference>
<gene>
    <name evidence="1" type="ORF">TrRE_jg11109</name>
</gene>
<reference evidence="1" key="1">
    <citation type="submission" date="2022-07" db="EMBL/GenBank/DDBJ databases">
        <title>Genome analysis of Parmales, a sister group of diatoms, reveals the evolutionary specialization of diatoms from phago-mixotrophs to photoautotrophs.</title>
        <authorList>
            <person name="Ban H."/>
            <person name="Sato S."/>
            <person name="Yoshikawa S."/>
            <person name="Kazumasa Y."/>
            <person name="Nakamura Y."/>
            <person name="Ichinomiya M."/>
            <person name="Saitoh K."/>
            <person name="Sato N."/>
            <person name="Blanc-Mathieu R."/>
            <person name="Endo H."/>
            <person name="Kuwata A."/>
            <person name="Ogata H."/>
        </authorList>
    </citation>
    <scope>NUCLEOTIDE SEQUENCE</scope>
</reference>
<comment type="caution">
    <text evidence="1">The sequence shown here is derived from an EMBL/GenBank/DDBJ whole genome shotgun (WGS) entry which is preliminary data.</text>
</comment>
<evidence type="ECO:0000313" key="1">
    <source>
        <dbReference type="EMBL" id="GMH54792.1"/>
    </source>
</evidence>
<evidence type="ECO:0000313" key="2">
    <source>
        <dbReference type="Proteomes" id="UP001165082"/>
    </source>
</evidence>
<keyword evidence="2" id="KW-1185">Reference proteome</keyword>
<name>A0A9W6ZI22_9STRA</name>
<organism evidence="1 2">
    <name type="scientific">Triparma retinervis</name>
    <dbReference type="NCBI Taxonomy" id="2557542"/>
    <lineage>
        <taxon>Eukaryota</taxon>
        <taxon>Sar</taxon>
        <taxon>Stramenopiles</taxon>
        <taxon>Ochrophyta</taxon>
        <taxon>Bolidophyceae</taxon>
        <taxon>Parmales</taxon>
        <taxon>Triparmaceae</taxon>
        <taxon>Triparma</taxon>
    </lineage>
</organism>
<feature type="non-terminal residue" evidence="1">
    <location>
        <position position="1"/>
    </location>
</feature>
<accession>A0A9W6ZI22</accession>